<comment type="subunit">
    <text evidence="1 2">Heterotetramer of two alpha and two beta chains.</text>
</comment>
<feature type="binding site" evidence="2">
    <location>
        <position position="125"/>
    </location>
    <ligand>
        <name>substrate</name>
    </ligand>
</feature>
<evidence type="ECO:0000313" key="4">
    <source>
        <dbReference type="Proteomes" id="UP000561271"/>
    </source>
</evidence>
<feature type="chain" id="PRO_5028541828" description="Arginine biosynthesis bifunctional protein ArgJ alpha chain" evidence="2">
    <location>
        <begin position="1"/>
        <end position="135"/>
    </location>
</feature>
<feature type="site" description="Involved in the stabilization of negative charge on the oxyanion by the formation of the oxyanion hole" evidence="2">
    <location>
        <position position="63"/>
    </location>
</feature>
<dbReference type="HAMAP" id="MF_01106">
    <property type="entry name" value="ArgJ"/>
    <property type="match status" value="1"/>
</dbReference>
<keyword evidence="2" id="KW-0511">Multifunctional enzyme</keyword>
<name>A0A6V8Q4M6_9ACTN</name>
<evidence type="ECO:0000313" key="3">
    <source>
        <dbReference type="EMBL" id="GFP37871.1"/>
    </source>
</evidence>
<comment type="caution">
    <text evidence="2">Lacks conserved residue(s) required for the propagation of feature annotation.</text>
</comment>
<feature type="binding site" evidence="2">
    <location>
        <position position="99"/>
    </location>
    <ligand>
        <name>substrate</name>
    </ligand>
</feature>
<comment type="pathway">
    <text evidence="2">Amino-acid biosynthesis; L-arginine biosynthesis; N(2)-acetyl-L-ornithine from L-glutamate: step 1/4.</text>
</comment>
<dbReference type="EC" id="2.3.1.35" evidence="2"/>
<comment type="similarity">
    <text evidence="2">Belongs to the ArgJ family.</text>
</comment>
<feature type="site" description="Cleavage; by autolysis" evidence="2">
    <location>
        <begin position="135"/>
        <end position="136"/>
    </location>
</feature>
<dbReference type="Proteomes" id="UP000561271">
    <property type="component" value="Unassembled WGS sequence"/>
</dbReference>
<comment type="catalytic activity">
    <reaction evidence="2">
        <text>L-glutamate + acetyl-CoA = N-acetyl-L-glutamate + CoA + H(+)</text>
        <dbReference type="Rhea" id="RHEA:24292"/>
        <dbReference type="ChEBI" id="CHEBI:15378"/>
        <dbReference type="ChEBI" id="CHEBI:29985"/>
        <dbReference type="ChEBI" id="CHEBI:44337"/>
        <dbReference type="ChEBI" id="CHEBI:57287"/>
        <dbReference type="ChEBI" id="CHEBI:57288"/>
        <dbReference type="EC" id="2.3.1.1"/>
    </reaction>
</comment>
<dbReference type="EC" id="2.3.1.1" evidence="2"/>
<dbReference type="UniPathway" id="UPA00068">
    <property type="reaction ID" value="UER00106"/>
</dbReference>
<dbReference type="Pfam" id="PF01960">
    <property type="entry name" value="ArgJ"/>
    <property type="match status" value="1"/>
</dbReference>
<dbReference type="GO" id="GO:0005737">
    <property type="term" value="C:cytoplasm"/>
    <property type="evidence" value="ECO:0007669"/>
    <property type="project" value="UniProtKB-SubCell"/>
</dbReference>
<comment type="subcellular location">
    <subcellularLocation>
        <location evidence="2">Cytoplasm</location>
    </subcellularLocation>
</comment>
<reference evidence="3 4" key="1">
    <citation type="journal article" date="2020" name="Front. Microbiol.">
        <title>Single-cell genomics of novel Actinobacteria with the Wood-Ljungdahl pathway discovered in a serpentinizing system.</title>
        <authorList>
            <person name="Merino N."/>
            <person name="Kawai M."/>
            <person name="Boyd E.S."/>
            <person name="Colman D.R."/>
            <person name="McGlynn S.E."/>
            <person name="Nealson K.H."/>
            <person name="Kurokawa K."/>
            <person name="Hongoh Y."/>
        </authorList>
    </citation>
    <scope>NUCLEOTIDE SEQUENCE [LARGE SCALE GENOMIC DNA]</scope>
    <source>
        <strain evidence="3 4">S44</strain>
    </source>
</reference>
<organism evidence="3 4">
    <name type="scientific">Candidatus Hakubella thermalkaliphila</name>
    <dbReference type="NCBI Taxonomy" id="2754717"/>
    <lineage>
        <taxon>Bacteria</taxon>
        <taxon>Bacillati</taxon>
        <taxon>Actinomycetota</taxon>
        <taxon>Actinomycetota incertae sedis</taxon>
        <taxon>Candidatus Hakubellales</taxon>
        <taxon>Candidatus Hakubellaceae</taxon>
        <taxon>Candidatus Hakubella</taxon>
    </lineage>
</organism>
<evidence type="ECO:0000256" key="1">
    <source>
        <dbReference type="ARBA" id="ARBA00011475"/>
    </source>
</evidence>
<comment type="catalytic activity">
    <reaction evidence="2">
        <text>N(2)-acetyl-L-ornithine + L-glutamate = N-acetyl-L-glutamate + L-ornithine</text>
        <dbReference type="Rhea" id="RHEA:15349"/>
        <dbReference type="ChEBI" id="CHEBI:29985"/>
        <dbReference type="ChEBI" id="CHEBI:44337"/>
        <dbReference type="ChEBI" id="CHEBI:46911"/>
        <dbReference type="ChEBI" id="CHEBI:57805"/>
        <dbReference type="EC" id="2.3.1.35"/>
    </reaction>
</comment>
<evidence type="ECO:0000256" key="2">
    <source>
        <dbReference type="HAMAP-Rule" id="MF_01106"/>
    </source>
</evidence>
<dbReference type="Gene3D" id="3.60.70.12">
    <property type="entry name" value="L-amino peptidase D-ALA esterase/amidase"/>
    <property type="match status" value="1"/>
</dbReference>
<keyword evidence="2" id="KW-0068">Autocatalytic cleavage</keyword>
<comment type="pathway">
    <text evidence="2">Amino-acid biosynthesis; L-arginine biosynthesis; L-ornithine and N-acetyl-L-glutamate from L-glutamate and N(2)-acetyl-L-ornithine (cyclic): step 1/1.</text>
</comment>
<dbReference type="SUPFAM" id="SSF56266">
    <property type="entry name" value="DmpA/ArgJ-like"/>
    <property type="match status" value="1"/>
</dbReference>
<keyword evidence="2" id="KW-0012">Acyltransferase</keyword>
<keyword evidence="2" id="KW-0028">Amino-acid biosynthesis</keyword>
<gene>
    <name evidence="2" type="primary">argJ</name>
    <name evidence="3" type="ORF">HKBW3S44_01551</name>
</gene>
<dbReference type="GO" id="GO:0004042">
    <property type="term" value="F:L-glutamate N-acetyltransferase activity"/>
    <property type="evidence" value="ECO:0007669"/>
    <property type="project" value="UniProtKB-UniRule"/>
</dbReference>
<feature type="chain" id="PRO_5028541829" description="Arginine biosynthesis bifunctional protein ArgJ beta chain" evidence="2">
    <location>
        <begin position="136"/>
        <end position="191"/>
    </location>
</feature>
<dbReference type="AlphaFoldDB" id="A0A6V8Q4M6"/>
<sequence>MLKHKDKIHIPSSMSAQQAIIVTSGNANACTGRKGLEDAAETASLTAESLKINPSLVYVCSTGVIGTPMPMEKIKAASPVLTANLGRSSPRDIPSAVMTTDNFPKVITKKVRIENRTGTIAGICKGAGMIAPNMATMLCFILTDIAVEKRTLIRAIKDAVKDEEGSAVIMPAYKRRALCHDIVFINKMLCG</sequence>
<feature type="site" description="Involved in the stabilization of negative charge on the oxyanion by the formation of the oxyanion hole" evidence="2">
    <location>
        <position position="62"/>
    </location>
</feature>
<keyword evidence="2 3" id="KW-0808">Transferase</keyword>
<protein>
    <recommendedName>
        <fullName evidence="2">Arginine biosynthesis bifunctional protein ArgJ</fullName>
    </recommendedName>
    <domain>
        <recommendedName>
            <fullName evidence="2">Glutamate N-acetyltransferase</fullName>
            <ecNumber evidence="2">2.3.1.35</ecNumber>
        </recommendedName>
        <alternativeName>
            <fullName evidence="2">Ornithine acetyltransferase</fullName>
            <shortName evidence="2">OATase</shortName>
        </alternativeName>
        <alternativeName>
            <fullName evidence="2">Ornithine transacetylase</fullName>
        </alternativeName>
    </domain>
    <domain>
        <recommendedName>
            <fullName evidence="2">Amino-acid acetyltransferase</fullName>
            <ecNumber evidence="2">2.3.1.1</ecNumber>
        </recommendedName>
        <alternativeName>
            <fullName evidence="2">N-acetylglutamate synthase</fullName>
            <shortName evidence="2">AGSase</shortName>
        </alternativeName>
    </domain>
    <component>
        <recommendedName>
            <fullName evidence="2">Arginine biosynthesis bifunctional protein ArgJ alpha chain</fullName>
        </recommendedName>
    </component>
    <component>
        <recommendedName>
            <fullName evidence="2">Arginine biosynthesis bifunctional protein ArgJ beta chain</fullName>
        </recommendedName>
    </component>
</protein>
<comment type="caution">
    <text evidence="3">The sequence shown here is derived from an EMBL/GenBank/DDBJ whole genome shotgun (WGS) entry which is preliminary data.</text>
</comment>
<feature type="binding site" evidence="2">
    <location>
        <position position="136"/>
    </location>
    <ligand>
        <name>substrate</name>
    </ligand>
</feature>
<accession>A0A6V8Q4M6</accession>
<feature type="active site" description="Nucleophile" evidence="2">
    <location>
        <position position="136"/>
    </location>
</feature>
<dbReference type="InterPro" id="IPR016117">
    <property type="entry name" value="ArgJ-like_dom_sf"/>
</dbReference>
<keyword evidence="2" id="KW-0963">Cytoplasm</keyword>
<dbReference type="GO" id="GO:0004358">
    <property type="term" value="F:L-glutamate N-acetyltransferase activity, acting on acetyl-L-ornithine as donor"/>
    <property type="evidence" value="ECO:0007669"/>
    <property type="project" value="UniProtKB-UniRule"/>
</dbReference>
<dbReference type="PANTHER" id="PTHR23100">
    <property type="entry name" value="ARGININE BIOSYNTHESIS BIFUNCTIONAL PROTEIN ARGJ"/>
    <property type="match status" value="1"/>
</dbReference>
<proteinExistence type="inferred from homology"/>
<dbReference type="EMBL" id="BLSC01000198">
    <property type="protein sequence ID" value="GFP37871.1"/>
    <property type="molecule type" value="Genomic_DNA"/>
</dbReference>
<dbReference type="InterPro" id="IPR002813">
    <property type="entry name" value="Arg_biosynth_ArgJ"/>
</dbReference>
<comment type="function">
    <text evidence="2">Catalyzes two activities which are involved in the cyclic version of arginine biosynthesis: the synthesis of N-acetylglutamate from glutamate and acetyl-CoA as the acetyl donor, and of ornithine by transacetylation between N(2)-acetylornithine and glutamate.</text>
</comment>
<dbReference type="GO" id="GO:0006526">
    <property type="term" value="P:L-arginine biosynthetic process"/>
    <property type="evidence" value="ECO:0007669"/>
    <property type="project" value="UniProtKB-UniRule"/>
</dbReference>
<dbReference type="PANTHER" id="PTHR23100:SF0">
    <property type="entry name" value="ARGININE BIOSYNTHESIS BIFUNCTIONAL PROTEIN ARGJ, MITOCHONDRIAL"/>
    <property type="match status" value="1"/>
</dbReference>
<dbReference type="GO" id="GO:0006592">
    <property type="term" value="P:ornithine biosynthetic process"/>
    <property type="evidence" value="ECO:0007669"/>
    <property type="project" value="TreeGrafter"/>
</dbReference>
<keyword evidence="2" id="KW-0055">Arginine biosynthesis</keyword>